<organism evidence="10 11">
    <name type="scientific">Opitutus terrae (strain DSM 11246 / JCM 15787 / PB90-1)</name>
    <dbReference type="NCBI Taxonomy" id="452637"/>
    <lineage>
        <taxon>Bacteria</taxon>
        <taxon>Pseudomonadati</taxon>
        <taxon>Verrucomicrobiota</taxon>
        <taxon>Opitutia</taxon>
        <taxon>Opitutales</taxon>
        <taxon>Opitutaceae</taxon>
        <taxon>Opitutus</taxon>
    </lineage>
</organism>
<comment type="similarity">
    <text evidence="6">Belongs to the ABC-4 integral membrane protein family.</text>
</comment>
<evidence type="ECO:0000256" key="2">
    <source>
        <dbReference type="ARBA" id="ARBA00022475"/>
    </source>
</evidence>
<feature type="domain" description="MacB-like periplasmic core" evidence="9">
    <location>
        <begin position="431"/>
        <end position="607"/>
    </location>
</feature>
<evidence type="ECO:0000259" key="9">
    <source>
        <dbReference type="Pfam" id="PF12704"/>
    </source>
</evidence>
<feature type="transmembrane region" description="Helical" evidence="7">
    <location>
        <begin position="20"/>
        <end position="40"/>
    </location>
</feature>
<protein>
    <submittedName>
        <fullName evidence="10">Permease</fullName>
    </submittedName>
</protein>
<keyword evidence="2" id="KW-1003">Cell membrane</keyword>
<evidence type="ECO:0000256" key="5">
    <source>
        <dbReference type="ARBA" id="ARBA00023136"/>
    </source>
</evidence>
<keyword evidence="11" id="KW-1185">Reference proteome</keyword>
<evidence type="ECO:0000256" key="7">
    <source>
        <dbReference type="SAM" id="Phobius"/>
    </source>
</evidence>
<evidence type="ECO:0000259" key="8">
    <source>
        <dbReference type="Pfam" id="PF02687"/>
    </source>
</evidence>
<dbReference type="OrthoDB" id="1451596at2"/>
<dbReference type="GO" id="GO:0005886">
    <property type="term" value="C:plasma membrane"/>
    <property type="evidence" value="ECO:0007669"/>
    <property type="project" value="UniProtKB-SubCell"/>
</dbReference>
<dbReference type="PANTHER" id="PTHR30572:SF4">
    <property type="entry name" value="ABC TRANSPORTER PERMEASE YTRF"/>
    <property type="match status" value="1"/>
</dbReference>
<feature type="transmembrane region" description="Helical" evidence="7">
    <location>
        <begin position="717"/>
        <end position="735"/>
    </location>
</feature>
<dbReference type="KEGG" id="ote:Oter_1887"/>
<feature type="transmembrane region" description="Helical" evidence="7">
    <location>
        <begin position="272"/>
        <end position="296"/>
    </location>
</feature>
<accession>B1ZXW8</accession>
<feature type="transmembrane region" description="Helical" evidence="7">
    <location>
        <begin position="772"/>
        <end position="794"/>
    </location>
</feature>
<comment type="subcellular location">
    <subcellularLocation>
        <location evidence="1">Cell membrane</location>
        <topology evidence="1">Multi-pass membrane protein</topology>
    </subcellularLocation>
</comment>
<dbReference type="InterPro" id="IPR025857">
    <property type="entry name" value="MacB_PCD"/>
</dbReference>
<sequence length="809" mass="88656">MRSDLRFALRQLIRRPGFTLTAVVSFALGIGLVATQFSLIDAVLLRGMPLPAADSLYHIAWQAPKSSDSDRWEVMSYRDYLLVRERQTSFESLAATQWLGMNLSGPQRVPSRHTGILASADLPGVARTQPMLGRWFSAEEDRPGQPLFIVLSHVLWQEQFAGSPGALGRKVNINGEPGTIIGIMPPKFQFPGSAELWINLRATPNDPRQRLIDRVELFGRLKPSVKPAQARAELDTLAASCVQLWPETNAGYNRANLLTVANAYSGGGARPLLFLMLAMTVFILVLACVNVATMLLGRAARRTREFAVRAAVGAGRTRLLLQMLLESFLLAALGCLGGLLVARLGVDFLQDYLVHQRAVPDWMDFRLDQRVLVVATVSTLLAGILAGIVPAWQSSRIDVNTALKDDARAATGIGVGPLARWLVSAQIAFSTALLVAAGVLSLTVYLTRHANLRYEPDKLLTGRIELQDGTQPTPADRARFYRRLLERLQSEPGVESVAVTSRNFIGSGVPTQIEPEGVTYANPNERPVAWLEVVSNEYFRLISVRPIAGRLFDNREQTLTDTRSAVVNESFARRFWPGEDALGRRFRTNQTDENWATVVGVVPDLQMQGLFEEPGRNEAGFYLAQDQMGWGWLDLFIRTKSDPLQLLDPVRRAIAAIDPDQPIHSVGTLTSQTAQAMRGFNILGILAAVFALITLFLGAVGVYGVTSQAVSRRMREFGIRMALGSTVSQLLRLVLQQGGRQIALGLAVGLVGGFLLSRPLEQIFGSSMANNPLIYVGVIVAIFAVGLAALWLPARRASRVDPMIALRSE</sequence>
<feature type="transmembrane region" description="Helical" evidence="7">
    <location>
        <begin position="371"/>
        <end position="392"/>
    </location>
</feature>
<dbReference type="GO" id="GO:0022857">
    <property type="term" value="F:transmembrane transporter activity"/>
    <property type="evidence" value="ECO:0007669"/>
    <property type="project" value="TreeGrafter"/>
</dbReference>
<dbReference type="Proteomes" id="UP000007013">
    <property type="component" value="Chromosome"/>
</dbReference>
<dbReference type="STRING" id="452637.Oter_1887"/>
<dbReference type="AlphaFoldDB" id="B1ZXW8"/>
<feature type="transmembrane region" description="Helical" evidence="7">
    <location>
        <begin position="682"/>
        <end position="705"/>
    </location>
</feature>
<keyword evidence="4 7" id="KW-1133">Transmembrane helix</keyword>
<feature type="domain" description="MacB-like periplasmic core" evidence="9">
    <location>
        <begin position="19"/>
        <end position="236"/>
    </location>
</feature>
<keyword evidence="5 7" id="KW-0472">Membrane</keyword>
<reference evidence="10 11" key="1">
    <citation type="journal article" date="2011" name="J. Bacteriol.">
        <title>Genome sequence of the verrucomicrobium Opitutus terrae PB90-1, an abundant inhabitant of rice paddy soil ecosystems.</title>
        <authorList>
            <person name="van Passel M.W."/>
            <person name="Kant R."/>
            <person name="Palva A."/>
            <person name="Copeland A."/>
            <person name="Lucas S."/>
            <person name="Lapidus A."/>
            <person name="Glavina del Rio T."/>
            <person name="Pitluck S."/>
            <person name="Goltsman E."/>
            <person name="Clum A."/>
            <person name="Sun H."/>
            <person name="Schmutz J."/>
            <person name="Larimer F.W."/>
            <person name="Land M.L."/>
            <person name="Hauser L."/>
            <person name="Kyrpides N."/>
            <person name="Mikhailova N."/>
            <person name="Richardson P.P."/>
            <person name="Janssen P.H."/>
            <person name="de Vos W.M."/>
            <person name="Smidt H."/>
        </authorList>
    </citation>
    <scope>NUCLEOTIDE SEQUENCE [LARGE SCALE GENOMIC DNA]</scope>
    <source>
        <strain evidence="11">DSM 11246 / JCM 15787 / PB90-1</strain>
    </source>
</reference>
<evidence type="ECO:0000256" key="1">
    <source>
        <dbReference type="ARBA" id="ARBA00004651"/>
    </source>
</evidence>
<dbReference type="Pfam" id="PF12704">
    <property type="entry name" value="MacB_PCD"/>
    <property type="match status" value="2"/>
</dbReference>
<keyword evidence="3 7" id="KW-0812">Transmembrane</keyword>
<dbReference type="InterPro" id="IPR050250">
    <property type="entry name" value="Macrolide_Exporter_MacB"/>
</dbReference>
<dbReference type="NCBIfam" id="TIGR03434">
    <property type="entry name" value="ADOP"/>
    <property type="match status" value="1"/>
</dbReference>
<feature type="domain" description="ABC3 transporter permease C-terminal" evidence="8">
    <location>
        <begin position="689"/>
        <end position="802"/>
    </location>
</feature>
<evidence type="ECO:0000313" key="10">
    <source>
        <dbReference type="EMBL" id="ACB75170.1"/>
    </source>
</evidence>
<feature type="transmembrane region" description="Helical" evidence="7">
    <location>
        <begin position="427"/>
        <end position="446"/>
    </location>
</feature>
<feature type="domain" description="ABC3 transporter permease C-terminal" evidence="8">
    <location>
        <begin position="279"/>
        <end position="397"/>
    </location>
</feature>
<name>B1ZXW8_OPITP</name>
<dbReference type="EMBL" id="CP001032">
    <property type="protein sequence ID" value="ACB75170.1"/>
    <property type="molecule type" value="Genomic_DNA"/>
</dbReference>
<evidence type="ECO:0000256" key="6">
    <source>
        <dbReference type="ARBA" id="ARBA00038076"/>
    </source>
</evidence>
<evidence type="ECO:0000313" key="11">
    <source>
        <dbReference type="Proteomes" id="UP000007013"/>
    </source>
</evidence>
<gene>
    <name evidence="10" type="ordered locus">Oter_1887</name>
</gene>
<evidence type="ECO:0000256" key="3">
    <source>
        <dbReference type="ARBA" id="ARBA00022692"/>
    </source>
</evidence>
<dbReference type="RefSeq" id="WP_012374707.1">
    <property type="nucleotide sequence ID" value="NC_010571.1"/>
</dbReference>
<dbReference type="HOGENOM" id="CLU_009433_1_0_0"/>
<dbReference type="InterPro" id="IPR003838">
    <property type="entry name" value="ABC3_permease_C"/>
</dbReference>
<dbReference type="eggNOG" id="COG0577">
    <property type="taxonomic scope" value="Bacteria"/>
</dbReference>
<evidence type="ECO:0000256" key="4">
    <source>
        <dbReference type="ARBA" id="ARBA00022989"/>
    </source>
</evidence>
<feature type="transmembrane region" description="Helical" evidence="7">
    <location>
        <begin position="742"/>
        <end position="760"/>
    </location>
</feature>
<dbReference type="PANTHER" id="PTHR30572">
    <property type="entry name" value="MEMBRANE COMPONENT OF TRANSPORTER-RELATED"/>
    <property type="match status" value="1"/>
</dbReference>
<proteinExistence type="inferred from homology"/>
<dbReference type="InterPro" id="IPR017800">
    <property type="entry name" value="ADOP"/>
</dbReference>
<dbReference type="Pfam" id="PF02687">
    <property type="entry name" value="FtsX"/>
    <property type="match status" value="2"/>
</dbReference>